<dbReference type="EMBL" id="CP000975">
    <property type="protein sequence ID" value="ACD82481.1"/>
    <property type="molecule type" value="Genomic_DNA"/>
</dbReference>
<gene>
    <name evidence="1" type="ordered locus">Minf_0423</name>
</gene>
<dbReference type="STRING" id="481448.Minf_0423"/>
<sequence>MLESRDILNAKIDKFRKKNRIGYRLVVSYDCTTKNNVVFRLQKKERKPKKQELSIFFFTKSPWEVFASHCCCAFPDCSVLSNCTYSSSKRFASFSPVQGISPGSTYT</sequence>
<dbReference type="KEGG" id="min:Minf_0423"/>
<evidence type="ECO:0000313" key="1">
    <source>
        <dbReference type="EMBL" id="ACD82481.1"/>
    </source>
</evidence>
<evidence type="ECO:0000313" key="2">
    <source>
        <dbReference type="Proteomes" id="UP000009149"/>
    </source>
</evidence>
<proteinExistence type="predicted"/>
<dbReference type="HOGENOM" id="CLU_2206929_0_0_0"/>
<organism evidence="1 2">
    <name type="scientific">Methylacidiphilum infernorum (isolate V4)</name>
    <name type="common">Methylokorus infernorum (strain V4)</name>
    <dbReference type="NCBI Taxonomy" id="481448"/>
    <lineage>
        <taxon>Bacteria</taxon>
        <taxon>Pseudomonadati</taxon>
        <taxon>Verrucomicrobiota</taxon>
        <taxon>Methylacidiphilae</taxon>
        <taxon>Methylacidiphilales</taxon>
        <taxon>Methylacidiphilaceae</taxon>
        <taxon>Methylacidiphilum (ex Ratnadevi et al. 2023)</taxon>
    </lineage>
</organism>
<accession>B3DYV9</accession>
<reference evidence="1 2" key="1">
    <citation type="journal article" date="2008" name="Biol. Direct">
        <title>Complete genome sequence of the extremely acidophilic methanotroph isolate V4, Methylacidiphilum infernorum, a representative of the bacterial phylum Verrucomicrobia.</title>
        <authorList>
            <person name="Hou S."/>
            <person name="Makarova K.S."/>
            <person name="Saw J.H."/>
            <person name="Senin P."/>
            <person name="Ly B.V."/>
            <person name="Zhou Z."/>
            <person name="Ren Y."/>
            <person name="Wang J."/>
            <person name="Galperin M.Y."/>
            <person name="Omelchenko M.V."/>
            <person name="Wolf Y.I."/>
            <person name="Yutin N."/>
            <person name="Koonin E.V."/>
            <person name="Stott M.B."/>
            <person name="Mountain B.W."/>
            <person name="Crowe M.A."/>
            <person name="Smirnova A.V."/>
            <person name="Dunfield P.F."/>
            <person name="Feng L."/>
            <person name="Wang L."/>
            <person name="Alam M."/>
        </authorList>
    </citation>
    <scope>NUCLEOTIDE SEQUENCE [LARGE SCALE GENOMIC DNA]</scope>
    <source>
        <strain evidence="2">Isolate V4</strain>
    </source>
</reference>
<name>B3DYV9_METI4</name>
<protein>
    <submittedName>
        <fullName evidence="1">Uncharacterized protein</fullName>
    </submittedName>
</protein>
<dbReference type="Proteomes" id="UP000009149">
    <property type="component" value="Chromosome"/>
</dbReference>
<dbReference type="AlphaFoldDB" id="B3DYV9"/>